<proteinExistence type="predicted"/>
<evidence type="ECO:0000313" key="2">
    <source>
        <dbReference type="Proteomes" id="UP000828390"/>
    </source>
</evidence>
<evidence type="ECO:0000313" key="1">
    <source>
        <dbReference type="EMBL" id="KAH3774735.1"/>
    </source>
</evidence>
<name>A0A9D4EAD1_DREPO</name>
<reference evidence="1" key="1">
    <citation type="journal article" date="2019" name="bioRxiv">
        <title>The Genome of the Zebra Mussel, Dreissena polymorpha: A Resource for Invasive Species Research.</title>
        <authorList>
            <person name="McCartney M.A."/>
            <person name="Auch B."/>
            <person name="Kono T."/>
            <person name="Mallez S."/>
            <person name="Zhang Y."/>
            <person name="Obille A."/>
            <person name="Becker A."/>
            <person name="Abrahante J.E."/>
            <person name="Garbe J."/>
            <person name="Badalamenti J.P."/>
            <person name="Herman A."/>
            <person name="Mangelson H."/>
            <person name="Liachko I."/>
            <person name="Sullivan S."/>
            <person name="Sone E.D."/>
            <person name="Koren S."/>
            <person name="Silverstein K.A.T."/>
            <person name="Beckman K.B."/>
            <person name="Gohl D.M."/>
        </authorList>
    </citation>
    <scope>NUCLEOTIDE SEQUENCE</scope>
    <source>
        <strain evidence="1">Duluth1</strain>
        <tissue evidence="1">Whole animal</tissue>
    </source>
</reference>
<reference evidence="1" key="2">
    <citation type="submission" date="2020-11" db="EMBL/GenBank/DDBJ databases">
        <authorList>
            <person name="McCartney M.A."/>
            <person name="Auch B."/>
            <person name="Kono T."/>
            <person name="Mallez S."/>
            <person name="Becker A."/>
            <person name="Gohl D.M."/>
            <person name="Silverstein K.A.T."/>
            <person name="Koren S."/>
            <person name="Bechman K.B."/>
            <person name="Herman A."/>
            <person name="Abrahante J.E."/>
            <person name="Garbe J."/>
        </authorList>
    </citation>
    <scope>NUCLEOTIDE SEQUENCE</scope>
    <source>
        <strain evidence="1">Duluth1</strain>
        <tissue evidence="1">Whole animal</tissue>
    </source>
</reference>
<dbReference type="AlphaFoldDB" id="A0A9D4EAD1"/>
<protein>
    <submittedName>
        <fullName evidence="1">Uncharacterized protein</fullName>
    </submittedName>
</protein>
<sequence>MVDPSPNHSNKDLMHVFIHYDDKGDHTSDRHHATEIVSLLKQRDLQVDGCLTVPLAVMVPDILWTRGRGSAIVMLLWGLKFSSTARGKRIYLHLI</sequence>
<dbReference type="GO" id="GO:0016887">
    <property type="term" value="F:ATP hydrolysis activity"/>
    <property type="evidence" value="ECO:0007669"/>
    <property type="project" value="InterPro"/>
</dbReference>
<dbReference type="GO" id="GO:0035499">
    <property type="term" value="P:carnosine biosynthetic process"/>
    <property type="evidence" value="ECO:0007669"/>
    <property type="project" value="InterPro"/>
</dbReference>
<organism evidence="1 2">
    <name type="scientific">Dreissena polymorpha</name>
    <name type="common">Zebra mussel</name>
    <name type="synonym">Mytilus polymorpha</name>
    <dbReference type="NCBI Taxonomy" id="45954"/>
    <lineage>
        <taxon>Eukaryota</taxon>
        <taxon>Metazoa</taxon>
        <taxon>Spiralia</taxon>
        <taxon>Lophotrochozoa</taxon>
        <taxon>Mollusca</taxon>
        <taxon>Bivalvia</taxon>
        <taxon>Autobranchia</taxon>
        <taxon>Heteroconchia</taxon>
        <taxon>Euheterodonta</taxon>
        <taxon>Imparidentia</taxon>
        <taxon>Neoheterodontei</taxon>
        <taxon>Myida</taxon>
        <taxon>Dreissenoidea</taxon>
        <taxon>Dreissenidae</taxon>
        <taxon>Dreissena</taxon>
    </lineage>
</organism>
<keyword evidence="2" id="KW-1185">Reference proteome</keyword>
<dbReference type="PANTHER" id="PTHR48066">
    <property type="entry name" value="CARNOSINE SYNTHASE 1"/>
    <property type="match status" value="1"/>
</dbReference>
<dbReference type="GO" id="GO:0047730">
    <property type="term" value="F:carnosine synthase activity"/>
    <property type="evidence" value="ECO:0007669"/>
    <property type="project" value="InterPro"/>
</dbReference>
<accession>A0A9D4EAD1</accession>
<dbReference type="PANTHER" id="PTHR48066:SF1">
    <property type="entry name" value="CARNOSINE SYNTHASE 1"/>
    <property type="match status" value="1"/>
</dbReference>
<dbReference type="InterPro" id="IPR031046">
    <property type="entry name" value="CARNS1"/>
</dbReference>
<dbReference type="Proteomes" id="UP000828390">
    <property type="component" value="Unassembled WGS sequence"/>
</dbReference>
<comment type="caution">
    <text evidence="1">The sequence shown here is derived from an EMBL/GenBank/DDBJ whole genome shotgun (WGS) entry which is preliminary data.</text>
</comment>
<dbReference type="EMBL" id="JAIWYP010000009">
    <property type="protein sequence ID" value="KAH3774735.1"/>
    <property type="molecule type" value="Genomic_DNA"/>
</dbReference>
<gene>
    <name evidence="1" type="ORF">DPMN_176126</name>
</gene>